<protein>
    <recommendedName>
        <fullName evidence="1">DUF6630 domain-containing protein</fullName>
    </recommendedName>
</protein>
<evidence type="ECO:0000313" key="2">
    <source>
        <dbReference type="EMBL" id="MEQ3511627.1"/>
    </source>
</evidence>
<dbReference type="InterPro" id="IPR046582">
    <property type="entry name" value="DUF6630"/>
</dbReference>
<evidence type="ECO:0000259" key="1">
    <source>
        <dbReference type="Pfam" id="PF20335"/>
    </source>
</evidence>
<keyword evidence="3" id="KW-1185">Reference proteome</keyword>
<reference evidence="2 3" key="1">
    <citation type="submission" date="2024-05" db="EMBL/GenBank/DDBJ databases">
        <authorList>
            <person name="Matzinger S.R."/>
            <person name="Bankers L."/>
            <person name="Rossheim A."/>
            <person name="Hetherington-Rauth M.C."/>
            <person name="Smith A."/>
            <person name="Baird S."/>
            <person name="Polanco D."/>
        </authorList>
    </citation>
    <scope>NUCLEOTIDE SEQUENCE [LARGE SCALE GENOMIC DNA]</scope>
    <source>
        <strain evidence="2 3">2024CJ-00066</strain>
    </source>
</reference>
<evidence type="ECO:0000313" key="3">
    <source>
        <dbReference type="Proteomes" id="UP001447151"/>
    </source>
</evidence>
<organism evidence="2 3">
    <name type="scientific">Neisseria polysaccharea</name>
    <dbReference type="NCBI Taxonomy" id="489"/>
    <lineage>
        <taxon>Bacteria</taxon>
        <taxon>Pseudomonadati</taxon>
        <taxon>Pseudomonadota</taxon>
        <taxon>Betaproteobacteria</taxon>
        <taxon>Neisseriales</taxon>
        <taxon>Neisseriaceae</taxon>
        <taxon>Neisseria</taxon>
    </lineage>
</organism>
<name>A0ABV1JPK4_NEIPO</name>
<dbReference type="RefSeq" id="WP_003754521.1">
    <property type="nucleotide sequence ID" value="NZ_CAUIXF010000032.1"/>
</dbReference>
<sequence length="217" mass="25085">MKPEKILQKIVTENEYTALLPSASQNEILREALYQNRIFLFLDWKGESGQGELYQFVNERLVAFGKEILKVKPDDLYKKFDKEFGQDWESGNFLPFAFDYFDGKLKRQKMRLMFLESGSDDYTVFIVPSNACKSLERIQSDFWTFQSLNKAANFILYTVDCSSCGQLSAWDLAISEPPPYANHEAAYCDSCRQPLWDADGKLFAAVEETPHYVSEQK</sequence>
<comment type="caution">
    <text evidence="2">The sequence shown here is derived from an EMBL/GenBank/DDBJ whole genome shotgun (WGS) entry which is preliminary data.</text>
</comment>
<gene>
    <name evidence="2" type="ORF">ABM124_10100</name>
</gene>
<feature type="domain" description="DUF6630" evidence="1">
    <location>
        <begin position="27"/>
        <end position="137"/>
    </location>
</feature>
<accession>A0ABV1JPK4</accession>
<proteinExistence type="predicted"/>
<dbReference type="GeneID" id="83618444"/>
<dbReference type="Pfam" id="PF20335">
    <property type="entry name" value="DUF6630"/>
    <property type="match status" value="1"/>
</dbReference>
<dbReference type="EMBL" id="JBECZB010000017">
    <property type="protein sequence ID" value="MEQ3511627.1"/>
    <property type="molecule type" value="Genomic_DNA"/>
</dbReference>
<dbReference type="Proteomes" id="UP001447151">
    <property type="component" value="Unassembled WGS sequence"/>
</dbReference>